<protein>
    <submittedName>
        <fullName evidence="2">Uncharacterized protein</fullName>
    </submittedName>
</protein>
<feature type="compositionally biased region" description="Basic and acidic residues" evidence="1">
    <location>
        <begin position="48"/>
        <end position="58"/>
    </location>
</feature>
<reference evidence="2 3" key="1">
    <citation type="journal article" date="2014" name="Genome Announc.">
        <title>Draft Genome Sequence of Lysobacter capsici AZ78, a Bacterium Antagonistic to Plant-Pathogenic Oomycetes.</title>
        <authorList>
            <person name="Puopolo G."/>
            <person name="Sonego P."/>
            <person name="Engelen K."/>
            <person name="Pertot I."/>
        </authorList>
    </citation>
    <scope>NUCLEOTIDE SEQUENCE [LARGE SCALE GENOMIC DNA]</scope>
    <source>
        <strain evidence="2 3">AZ78</strain>
    </source>
</reference>
<keyword evidence="3" id="KW-1185">Reference proteome</keyword>
<name>A0A108UA82_9GAMM</name>
<evidence type="ECO:0000313" key="2">
    <source>
        <dbReference type="EMBL" id="KWS05400.1"/>
    </source>
</evidence>
<dbReference type="EMBL" id="JAJA02000001">
    <property type="protein sequence ID" value="KWS05400.1"/>
    <property type="molecule type" value="Genomic_DNA"/>
</dbReference>
<evidence type="ECO:0000256" key="1">
    <source>
        <dbReference type="SAM" id="MobiDB-lite"/>
    </source>
</evidence>
<evidence type="ECO:0000313" key="3">
    <source>
        <dbReference type="Proteomes" id="UP000023435"/>
    </source>
</evidence>
<dbReference type="Proteomes" id="UP000023435">
    <property type="component" value="Unassembled WGS sequence"/>
</dbReference>
<dbReference type="RefSeq" id="WP_160329631.1">
    <property type="nucleotide sequence ID" value="NZ_JAJA02000001.1"/>
</dbReference>
<comment type="caution">
    <text evidence="2">The sequence shown here is derived from an EMBL/GenBank/DDBJ whole genome shotgun (WGS) entry which is preliminary data.</text>
</comment>
<feature type="region of interest" description="Disordered" evidence="1">
    <location>
        <begin position="1"/>
        <end position="58"/>
    </location>
</feature>
<gene>
    <name evidence="2" type="ORF">AZ78_2952</name>
</gene>
<accession>A0A108UA82</accession>
<dbReference type="AlphaFoldDB" id="A0A108UA82"/>
<proteinExistence type="predicted"/>
<sequence>MVAMAEARNASIATSSRSHHRCPTDAAIHRPRHRNRIEPDIPTPRDAAPLHDHADPAF</sequence>
<organism evidence="2 3">
    <name type="scientific">Lysobacter capsici AZ78</name>
    <dbReference type="NCBI Taxonomy" id="1444315"/>
    <lineage>
        <taxon>Bacteria</taxon>
        <taxon>Pseudomonadati</taxon>
        <taxon>Pseudomonadota</taxon>
        <taxon>Gammaproteobacteria</taxon>
        <taxon>Lysobacterales</taxon>
        <taxon>Lysobacteraceae</taxon>
        <taxon>Lysobacter</taxon>
    </lineage>
</organism>